<dbReference type="Gene3D" id="3.40.50.2000">
    <property type="entry name" value="Glycogen Phosphorylase B"/>
    <property type="match status" value="2"/>
</dbReference>
<accession>A0ABX0IQQ9</accession>
<dbReference type="CDD" id="cd03820">
    <property type="entry name" value="GT4_AmsD-like"/>
    <property type="match status" value="1"/>
</dbReference>
<dbReference type="RefSeq" id="WP_140962475.1">
    <property type="nucleotide sequence ID" value="NZ_VEVQ02000006.1"/>
</dbReference>
<dbReference type="Pfam" id="PF00534">
    <property type="entry name" value="Glycos_transf_1"/>
    <property type="match status" value="1"/>
</dbReference>
<proteinExistence type="predicted"/>
<evidence type="ECO:0000259" key="1">
    <source>
        <dbReference type="Pfam" id="PF00534"/>
    </source>
</evidence>
<dbReference type="PANTHER" id="PTHR12526:SF630">
    <property type="entry name" value="GLYCOSYLTRANSFERASE"/>
    <property type="match status" value="1"/>
</dbReference>
<protein>
    <submittedName>
        <fullName evidence="3">Glycosyltransferase family 4 protein</fullName>
    </submittedName>
</protein>
<reference evidence="4" key="1">
    <citation type="submission" date="2019-05" db="EMBL/GenBank/DDBJ databases">
        <title>Flavobacterium profundi sp. nov., isolated from a deep-sea seamount.</title>
        <authorList>
            <person name="Zhang D.-C."/>
        </authorList>
    </citation>
    <scope>NUCLEOTIDE SEQUENCE [LARGE SCALE GENOMIC DNA]</scope>
    <source>
        <strain evidence="4">EC11</strain>
    </source>
</reference>
<comment type="caution">
    <text evidence="3">The sequence shown here is derived from an EMBL/GenBank/DDBJ whole genome shotgun (WGS) entry which is preliminary data.</text>
</comment>
<gene>
    <name evidence="3" type="ORF">FIA58_010710</name>
</gene>
<reference evidence="3 4" key="2">
    <citation type="submission" date="2020-02" db="EMBL/GenBank/DDBJ databases">
        <title>Flavobacterium profundi sp. nov., isolated from a deep-sea seamount.</title>
        <authorList>
            <person name="Zhang D.-C."/>
        </authorList>
    </citation>
    <scope>NUCLEOTIDE SEQUENCE [LARGE SCALE GENOMIC DNA]</scope>
    <source>
        <strain evidence="3 4">EC11</strain>
    </source>
</reference>
<dbReference type="InterPro" id="IPR001296">
    <property type="entry name" value="Glyco_trans_1"/>
</dbReference>
<dbReference type="Proteomes" id="UP000817854">
    <property type="component" value="Unassembled WGS sequence"/>
</dbReference>
<dbReference type="PANTHER" id="PTHR12526">
    <property type="entry name" value="GLYCOSYLTRANSFERASE"/>
    <property type="match status" value="1"/>
</dbReference>
<evidence type="ECO:0000313" key="4">
    <source>
        <dbReference type="Proteomes" id="UP000817854"/>
    </source>
</evidence>
<dbReference type="InterPro" id="IPR028098">
    <property type="entry name" value="Glyco_trans_4-like_N"/>
</dbReference>
<feature type="domain" description="Glycosyl transferase family 1" evidence="1">
    <location>
        <begin position="178"/>
        <end position="336"/>
    </location>
</feature>
<evidence type="ECO:0000313" key="3">
    <source>
        <dbReference type="EMBL" id="NHN26147.1"/>
    </source>
</evidence>
<sequence>MKKLLYITNGIKGAGGLERVLSIKASALANNFGYEVHILVLNNDNDSFFYDFSEKIIIHDIKATGNIISFYKSYVNGVKNVVKDLKPDLISVCDDGLKGFFVPMILSKRQPIIYERHASIRHNTSMGFQGKIIKRMMRILAKKFSKFIVLTNSNKDEWPISNCEVIPNSLSFYPKESSSLNNKKVIVVGTHSYNKGYDLLLNAWKVVVGKHPTWSLDIYGKIDAQKTFVNLSKQLNISDSVCFYPPRPTIERAYLDASMLLLTSRTEGFGMVLIEAMACGLPCISFDCPSGPRDIINSNEDGFLVAPQNETELIEKIFFLIENEATRKKMGEKAKENVKRYLPENIMKQWDQLFKSVLK</sequence>
<dbReference type="EMBL" id="VEVQ02000006">
    <property type="protein sequence ID" value="NHN26147.1"/>
    <property type="molecule type" value="Genomic_DNA"/>
</dbReference>
<keyword evidence="4" id="KW-1185">Reference proteome</keyword>
<dbReference type="Pfam" id="PF13439">
    <property type="entry name" value="Glyco_transf_4"/>
    <property type="match status" value="1"/>
</dbReference>
<evidence type="ECO:0000259" key="2">
    <source>
        <dbReference type="Pfam" id="PF13439"/>
    </source>
</evidence>
<name>A0ABX0IQQ9_9FLAO</name>
<organism evidence="3 4">
    <name type="scientific">Flavobacterium jejuense</name>
    <dbReference type="NCBI Taxonomy" id="1544455"/>
    <lineage>
        <taxon>Bacteria</taxon>
        <taxon>Pseudomonadati</taxon>
        <taxon>Bacteroidota</taxon>
        <taxon>Flavobacteriia</taxon>
        <taxon>Flavobacteriales</taxon>
        <taxon>Flavobacteriaceae</taxon>
        <taxon>Flavobacterium</taxon>
    </lineage>
</organism>
<dbReference type="SUPFAM" id="SSF53756">
    <property type="entry name" value="UDP-Glycosyltransferase/glycogen phosphorylase"/>
    <property type="match status" value="1"/>
</dbReference>
<feature type="domain" description="Glycosyltransferase subfamily 4-like N-terminal" evidence="2">
    <location>
        <begin position="15"/>
        <end position="168"/>
    </location>
</feature>